<dbReference type="Pfam" id="PF13602">
    <property type="entry name" value="ADH_zinc_N_2"/>
    <property type="match status" value="1"/>
</dbReference>
<protein>
    <submittedName>
        <fullName evidence="2">NAD(P)-dependent alcohol dehydrogenase</fullName>
    </submittedName>
</protein>
<dbReference type="SMART" id="SM00829">
    <property type="entry name" value="PKS_ER"/>
    <property type="match status" value="1"/>
</dbReference>
<dbReference type="SUPFAM" id="SSF51735">
    <property type="entry name" value="NAD(P)-binding Rossmann-fold domains"/>
    <property type="match status" value="1"/>
</dbReference>
<dbReference type="Proteomes" id="UP001172142">
    <property type="component" value="Unassembled WGS sequence"/>
</dbReference>
<dbReference type="InterPro" id="IPR036291">
    <property type="entry name" value="NAD(P)-bd_dom_sf"/>
</dbReference>
<dbReference type="EMBL" id="JAUJWU010000005">
    <property type="protein sequence ID" value="MDN7247138.1"/>
    <property type="molecule type" value="Genomic_DNA"/>
</dbReference>
<keyword evidence="3" id="KW-1185">Reference proteome</keyword>
<name>A0ABT8NGW4_9BACL</name>
<reference evidence="2 3" key="1">
    <citation type="submission" date="2023-07" db="EMBL/GenBank/DDBJ databases">
        <title>Novel species in genus Planococcus.</title>
        <authorList>
            <person name="Ning S."/>
        </authorList>
    </citation>
    <scope>NUCLEOTIDE SEQUENCE [LARGE SCALE GENOMIC DNA]</scope>
    <source>
        <strain evidence="2 3">N017</strain>
    </source>
</reference>
<dbReference type="InterPro" id="IPR011032">
    <property type="entry name" value="GroES-like_sf"/>
</dbReference>
<dbReference type="CDD" id="cd08267">
    <property type="entry name" value="MDR1"/>
    <property type="match status" value="1"/>
</dbReference>
<feature type="domain" description="Enoyl reductase (ER)" evidence="1">
    <location>
        <begin position="10"/>
        <end position="316"/>
    </location>
</feature>
<organism evidence="2 3">
    <name type="scientific">Planococcus shenhongbingii</name>
    <dbReference type="NCBI Taxonomy" id="3058398"/>
    <lineage>
        <taxon>Bacteria</taxon>
        <taxon>Bacillati</taxon>
        <taxon>Bacillota</taxon>
        <taxon>Bacilli</taxon>
        <taxon>Bacillales</taxon>
        <taxon>Caryophanaceae</taxon>
        <taxon>Planococcus</taxon>
    </lineage>
</organism>
<dbReference type="Pfam" id="PF08240">
    <property type="entry name" value="ADH_N"/>
    <property type="match status" value="1"/>
</dbReference>
<dbReference type="RefSeq" id="WP_301857440.1">
    <property type="nucleotide sequence ID" value="NZ_JAUJWU010000005.1"/>
</dbReference>
<dbReference type="SUPFAM" id="SSF50129">
    <property type="entry name" value="GroES-like"/>
    <property type="match status" value="1"/>
</dbReference>
<proteinExistence type="predicted"/>
<sequence>MKASVYKNYGPPEVLELREVEKPIPKDNEVLVKVHATTASTGDCRVRKADPFAVRFFYGLKKPKVGILGTELSGEVEAVGKDVKTFQKRDLVFCGTGTKLGANAEYVCVNEEGAIAIKPANMTFEEAASVPFGATTSLFFLRDKGHIREGQKVLIYGASGALGTYAVQLAKHFGTQVTAVCSGRNVSLVKSLGADHVIDYTQEDFTKSGMTFDLIFDTVGKTSFSKCKKSLRKNGVYLAAVAGIPQYVQMIATSIRGNKKMKGGVAKMRKEDMLFLKELIESGKIKSVIDKRYSLDQVAAAHSYVETGHKHGSVVINLIPSN</sequence>
<dbReference type="Gene3D" id="3.90.180.10">
    <property type="entry name" value="Medium-chain alcohol dehydrogenases, catalytic domain"/>
    <property type="match status" value="1"/>
</dbReference>
<gene>
    <name evidence="2" type="ORF">QWY13_16785</name>
</gene>
<evidence type="ECO:0000313" key="3">
    <source>
        <dbReference type="Proteomes" id="UP001172142"/>
    </source>
</evidence>
<accession>A0ABT8NGW4</accession>
<dbReference type="InterPro" id="IPR013154">
    <property type="entry name" value="ADH-like_N"/>
</dbReference>
<dbReference type="InterPro" id="IPR020843">
    <property type="entry name" value="ER"/>
</dbReference>
<evidence type="ECO:0000259" key="1">
    <source>
        <dbReference type="SMART" id="SM00829"/>
    </source>
</evidence>
<dbReference type="PANTHER" id="PTHR44013">
    <property type="entry name" value="ZINC-TYPE ALCOHOL DEHYDROGENASE-LIKE PROTEIN C16A3.02C"/>
    <property type="match status" value="1"/>
</dbReference>
<evidence type="ECO:0000313" key="2">
    <source>
        <dbReference type="EMBL" id="MDN7247138.1"/>
    </source>
</evidence>
<dbReference type="InterPro" id="IPR052733">
    <property type="entry name" value="Chloroplast_QOR"/>
</dbReference>
<dbReference type="PANTHER" id="PTHR44013:SF1">
    <property type="entry name" value="ZINC-TYPE ALCOHOL DEHYDROGENASE-LIKE PROTEIN C16A3.02C"/>
    <property type="match status" value="1"/>
</dbReference>
<dbReference type="Gene3D" id="3.40.50.720">
    <property type="entry name" value="NAD(P)-binding Rossmann-like Domain"/>
    <property type="match status" value="1"/>
</dbReference>
<comment type="caution">
    <text evidence="2">The sequence shown here is derived from an EMBL/GenBank/DDBJ whole genome shotgun (WGS) entry which is preliminary data.</text>
</comment>